<feature type="transmembrane region" description="Helical" evidence="1">
    <location>
        <begin position="442"/>
        <end position="466"/>
    </location>
</feature>
<keyword evidence="1" id="KW-0812">Transmembrane</keyword>
<feature type="transmembrane region" description="Helical" evidence="1">
    <location>
        <begin position="520"/>
        <end position="538"/>
    </location>
</feature>
<feature type="transmembrane region" description="Helical" evidence="1">
    <location>
        <begin position="148"/>
        <end position="168"/>
    </location>
</feature>
<dbReference type="PANTHER" id="PTHR38454">
    <property type="entry name" value="INTEGRAL MEMBRANE PROTEIN-RELATED"/>
    <property type="match status" value="1"/>
</dbReference>
<accession>A0ABZ0ITY6</accession>
<feature type="transmembrane region" description="Helical" evidence="1">
    <location>
        <begin position="789"/>
        <end position="807"/>
    </location>
</feature>
<feature type="transmembrane region" description="Helical" evidence="1">
    <location>
        <begin position="344"/>
        <end position="362"/>
    </location>
</feature>
<gene>
    <name evidence="2" type="ORF">RT717_04315</name>
</gene>
<feature type="transmembrane region" description="Helical" evidence="1">
    <location>
        <begin position="12"/>
        <end position="32"/>
    </location>
</feature>
<organism evidence="2 3">
    <name type="scientific">Imperialibacter roseus</name>
    <dbReference type="NCBI Taxonomy" id="1324217"/>
    <lineage>
        <taxon>Bacteria</taxon>
        <taxon>Pseudomonadati</taxon>
        <taxon>Bacteroidota</taxon>
        <taxon>Cytophagia</taxon>
        <taxon>Cytophagales</taxon>
        <taxon>Flammeovirgaceae</taxon>
        <taxon>Imperialibacter</taxon>
    </lineage>
</organism>
<dbReference type="Pfam" id="PF09586">
    <property type="entry name" value="YfhO"/>
    <property type="match status" value="1"/>
</dbReference>
<feature type="transmembrane region" description="Helical" evidence="1">
    <location>
        <begin position="227"/>
        <end position="248"/>
    </location>
</feature>
<keyword evidence="1" id="KW-0472">Membrane</keyword>
<evidence type="ECO:0000313" key="2">
    <source>
        <dbReference type="EMBL" id="WOK07850.1"/>
    </source>
</evidence>
<evidence type="ECO:0000313" key="3">
    <source>
        <dbReference type="Proteomes" id="UP001302349"/>
    </source>
</evidence>
<keyword evidence="3" id="KW-1185">Reference proteome</keyword>
<evidence type="ECO:0000256" key="1">
    <source>
        <dbReference type="SAM" id="Phobius"/>
    </source>
</evidence>
<sequence>MKITFRKKVIQHLVAIAVFYLLTIFFFSPVFFDNKNINQQDILQWQGSVQEIKEFRATTGEEPLWTNSMFGGMPAYMIDVDWSNDIVEFLQSAYSLWLPHPVRLVFASMVSYYILLLAFGVTPYLAIVGAVGFAFSSYNMICLVAGHNARLGAIAFAPLILAGIHKAYDGKKRIGFALAALGLAMHLRINHLQITYYLLLIIIIYAIARLVVETQKGLLKPFLKHSFVLILAALLGLGTFFGEFWATYDYAKYTQRGRPELTAQKDAKPNADGLDKSYAFNHSNGIFEPIVMFIPNFYGGAMFGGFDTDGAAAVELQKMGVPRQQVAQQLNGLPAYWGNQPGTLPYYAGAIIIFLAVLGGIVLPGKQKYWMFVVIAFGIALTWGKNFSSFNYFLFDYFPGYNKFRSVTFALFMPLLCLPLLGMLGLQLGLEKSFDKQWMKGFYIALGATGGFALLAIVFAGMGGYASPNDAGLEQYPRLLQALRIDRVSLLRADALRSLLFIVAAGACVYFWAKRKLSAVWAPLLLVVVTSVDVISVSRRYLNDKNFTANPARQFFAPSEADQVILSDKDYYRVFNLNDPFNDAQTSYFHHSLGGYHAAKLRRYQDLIEYCLSGEANQLYSTVQAGSRDFSGLGVVNMLNTRYFKFGDNKGEVLRNSDANGPAWFVSNVYKVNSADEEIDVLCGTDTKSVAIIDATKFDVAATEYDDSGTIALQSYAPNKLVYKSSSSSEALAIFSEIYYPEGWVARIDGNEVPILRANYVLRALQVPAGDHEIVFTFEPVIYSVGNKVMLGSSFILLIVVVLVFGYQVRKMLFDQA</sequence>
<name>A0ABZ0ITY6_9BACT</name>
<protein>
    <submittedName>
        <fullName evidence="2">YfhO family protein</fullName>
    </submittedName>
</protein>
<feature type="transmembrane region" description="Helical" evidence="1">
    <location>
        <begin position="369"/>
        <end position="387"/>
    </location>
</feature>
<dbReference type="InterPro" id="IPR018580">
    <property type="entry name" value="Uncharacterised_YfhO"/>
</dbReference>
<dbReference type="RefSeq" id="WP_317490499.1">
    <property type="nucleotide sequence ID" value="NZ_CP136051.1"/>
</dbReference>
<keyword evidence="1" id="KW-1133">Transmembrane helix</keyword>
<dbReference type="PANTHER" id="PTHR38454:SF1">
    <property type="entry name" value="INTEGRAL MEMBRANE PROTEIN"/>
    <property type="match status" value="1"/>
</dbReference>
<reference evidence="2 3" key="1">
    <citation type="journal article" date="2023" name="Microbiol. Resour. Announc.">
        <title>Complete Genome Sequence of Imperialibacter roseus strain P4T.</title>
        <authorList>
            <person name="Tizabi D.R."/>
            <person name="Bachvaroff T."/>
            <person name="Hill R.T."/>
        </authorList>
    </citation>
    <scope>NUCLEOTIDE SEQUENCE [LARGE SCALE GENOMIC DNA]</scope>
    <source>
        <strain evidence="2 3">P4T</strain>
    </source>
</reference>
<feature type="transmembrane region" description="Helical" evidence="1">
    <location>
        <begin position="495"/>
        <end position="513"/>
    </location>
</feature>
<dbReference type="EMBL" id="CP136051">
    <property type="protein sequence ID" value="WOK07850.1"/>
    <property type="molecule type" value="Genomic_DNA"/>
</dbReference>
<feature type="transmembrane region" description="Helical" evidence="1">
    <location>
        <begin position="194"/>
        <end position="212"/>
    </location>
</feature>
<proteinExistence type="predicted"/>
<dbReference type="Proteomes" id="UP001302349">
    <property type="component" value="Chromosome"/>
</dbReference>
<feature type="transmembrane region" description="Helical" evidence="1">
    <location>
        <begin position="112"/>
        <end position="136"/>
    </location>
</feature>
<feature type="transmembrane region" description="Helical" evidence="1">
    <location>
        <begin position="407"/>
        <end position="430"/>
    </location>
</feature>